<name>A0AAW2U1R8_SESRA</name>
<dbReference type="EMBL" id="JACGWJ010000007">
    <property type="protein sequence ID" value="KAL0409756.1"/>
    <property type="molecule type" value="Genomic_DNA"/>
</dbReference>
<accession>A0AAW2U1R8</accession>
<reference evidence="1" key="1">
    <citation type="submission" date="2020-06" db="EMBL/GenBank/DDBJ databases">
        <authorList>
            <person name="Li T."/>
            <person name="Hu X."/>
            <person name="Zhang T."/>
            <person name="Song X."/>
            <person name="Zhang H."/>
            <person name="Dai N."/>
            <person name="Sheng W."/>
            <person name="Hou X."/>
            <person name="Wei L."/>
        </authorList>
    </citation>
    <scope>NUCLEOTIDE SEQUENCE</scope>
    <source>
        <strain evidence="1">G02</strain>
        <tissue evidence="1">Leaf</tissue>
    </source>
</reference>
<reference evidence="1" key="2">
    <citation type="journal article" date="2024" name="Plant">
        <title>Genomic evolution and insights into agronomic trait innovations of Sesamum species.</title>
        <authorList>
            <person name="Miao H."/>
            <person name="Wang L."/>
            <person name="Qu L."/>
            <person name="Liu H."/>
            <person name="Sun Y."/>
            <person name="Le M."/>
            <person name="Wang Q."/>
            <person name="Wei S."/>
            <person name="Zheng Y."/>
            <person name="Lin W."/>
            <person name="Duan Y."/>
            <person name="Cao H."/>
            <person name="Xiong S."/>
            <person name="Wang X."/>
            <person name="Wei L."/>
            <person name="Li C."/>
            <person name="Ma Q."/>
            <person name="Ju M."/>
            <person name="Zhao R."/>
            <person name="Li G."/>
            <person name="Mu C."/>
            <person name="Tian Q."/>
            <person name="Mei H."/>
            <person name="Zhang T."/>
            <person name="Gao T."/>
            <person name="Zhang H."/>
        </authorList>
    </citation>
    <scope>NUCLEOTIDE SEQUENCE</scope>
    <source>
        <strain evidence="1">G02</strain>
    </source>
</reference>
<dbReference type="AlphaFoldDB" id="A0AAW2U1R8"/>
<protein>
    <submittedName>
        <fullName evidence="1">Uncharacterized protein</fullName>
    </submittedName>
</protein>
<sequence>MDGLSYPARRSRVGKVASELARCELTSSQSASSSRPRAGPGRRVRARWIASSQVVSSLVC</sequence>
<organism evidence="1">
    <name type="scientific">Sesamum radiatum</name>
    <name type="common">Black benniseed</name>
    <dbReference type="NCBI Taxonomy" id="300843"/>
    <lineage>
        <taxon>Eukaryota</taxon>
        <taxon>Viridiplantae</taxon>
        <taxon>Streptophyta</taxon>
        <taxon>Embryophyta</taxon>
        <taxon>Tracheophyta</taxon>
        <taxon>Spermatophyta</taxon>
        <taxon>Magnoliopsida</taxon>
        <taxon>eudicotyledons</taxon>
        <taxon>Gunneridae</taxon>
        <taxon>Pentapetalae</taxon>
        <taxon>asterids</taxon>
        <taxon>lamiids</taxon>
        <taxon>Lamiales</taxon>
        <taxon>Pedaliaceae</taxon>
        <taxon>Sesamum</taxon>
    </lineage>
</organism>
<proteinExistence type="predicted"/>
<evidence type="ECO:0000313" key="1">
    <source>
        <dbReference type="EMBL" id="KAL0409756.1"/>
    </source>
</evidence>
<gene>
    <name evidence="1" type="ORF">Sradi_1910000</name>
</gene>
<comment type="caution">
    <text evidence="1">The sequence shown here is derived from an EMBL/GenBank/DDBJ whole genome shotgun (WGS) entry which is preliminary data.</text>
</comment>